<evidence type="ECO:0000256" key="1">
    <source>
        <dbReference type="SAM" id="MobiDB-lite"/>
    </source>
</evidence>
<feature type="region of interest" description="Disordered" evidence="1">
    <location>
        <begin position="52"/>
        <end position="127"/>
    </location>
</feature>
<dbReference type="SUPFAM" id="SSF55797">
    <property type="entry name" value="PR-1-like"/>
    <property type="match status" value="1"/>
</dbReference>
<reference evidence="3 4" key="1">
    <citation type="submission" date="2021-03" db="EMBL/GenBank/DDBJ databases">
        <title>Sequencing the genomes of 1000 actinobacteria strains.</title>
        <authorList>
            <person name="Klenk H.-P."/>
        </authorList>
    </citation>
    <scope>NUCLEOTIDE SEQUENCE [LARGE SCALE GENOMIC DNA]</scope>
    <source>
        <strain evidence="3 4">DSM 44580</strain>
    </source>
</reference>
<dbReference type="Gene3D" id="3.40.33.10">
    <property type="entry name" value="CAP"/>
    <property type="match status" value="1"/>
</dbReference>
<dbReference type="PANTHER" id="PTHR31157:SF1">
    <property type="entry name" value="SCP DOMAIN-CONTAINING PROTEIN"/>
    <property type="match status" value="1"/>
</dbReference>
<evidence type="ECO:0000313" key="4">
    <source>
        <dbReference type="Proteomes" id="UP001519363"/>
    </source>
</evidence>
<dbReference type="EMBL" id="JAGIOO010000001">
    <property type="protein sequence ID" value="MBP2474646.1"/>
    <property type="molecule type" value="Genomic_DNA"/>
</dbReference>
<keyword evidence="4" id="KW-1185">Reference proteome</keyword>
<proteinExistence type="predicted"/>
<gene>
    <name evidence="3" type="ORF">JOF53_003518</name>
</gene>
<sequence length="252" mass="25838">MSSPERSGQWRRNRNILAVLAAAVVGLSVAVWVTSPEVKPAGATAELKAGILDPGPVEAGPARSAGPAPSSSSSTPTSSTVPVSTEVSGTVSAESTTSTAPSSTTRVKPTTSKPKPSSASNPPSGDAAFEAEVAGLVDAERRKNGCAALKPDERLAKAARGHSADMAKNNYFSHNSQDGRSPSDRARAQGYPSGAGENIAAGQADPEAVMKSWMDSPGHRANILNCGYKSLGVGVARGGSYRIYWTQNFGLS</sequence>
<name>A0ABS5ADK4_9PSEU</name>
<evidence type="ECO:0000313" key="3">
    <source>
        <dbReference type="EMBL" id="MBP2474646.1"/>
    </source>
</evidence>
<organism evidence="3 4">
    <name type="scientific">Crossiella equi</name>
    <dbReference type="NCBI Taxonomy" id="130796"/>
    <lineage>
        <taxon>Bacteria</taxon>
        <taxon>Bacillati</taxon>
        <taxon>Actinomycetota</taxon>
        <taxon>Actinomycetes</taxon>
        <taxon>Pseudonocardiales</taxon>
        <taxon>Pseudonocardiaceae</taxon>
        <taxon>Crossiella</taxon>
    </lineage>
</organism>
<feature type="compositionally biased region" description="Polar residues" evidence="1">
    <location>
        <begin position="170"/>
        <end position="180"/>
    </location>
</feature>
<protein>
    <submittedName>
        <fullName evidence="3">Uncharacterized protein YkwD</fullName>
    </submittedName>
</protein>
<dbReference type="RefSeq" id="WP_249044431.1">
    <property type="nucleotide sequence ID" value="NZ_JAGIOO010000001.1"/>
</dbReference>
<dbReference type="Pfam" id="PF00188">
    <property type="entry name" value="CAP"/>
    <property type="match status" value="1"/>
</dbReference>
<feature type="region of interest" description="Disordered" evidence="1">
    <location>
        <begin position="166"/>
        <end position="191"/>
    </location>
</feature>
<comment type="caution">
    <text evidence="3">The sequence shown here is derived from an EMBL/GenBank/DDBJ whole genome shotgun (WGS) entry which is preliminary data.</text>
</comment>
<dbReference type="InterPro" id="IPR035940">
    <property type="entry name" value="CAP_sf"/>
</dbReference>
<dbReference type="InterPro" id="IPR014044">
    <property type="entry name" value="CAP_dom"/>
</dbReference>
<feature type="compositionally biased region" description="Low complexity" evidence="1">
    <location>
        <begin position="59"/>
        <end position="124"/>
    </location>
</feature>
<dbReference type="CDD" id="cd05379">
    <property type="entry name" value="CAP_bacterial"/>
    <property type="match status" value="1"/>
</dbReference>
<accession>A0ABS5ADK4</accession>
<dbReference type="PANTHER" id="PTHR31157">
    <property type="entry name" value="SCP DOMAIN-CONTAINING PROTEIN"/>
    <property type="match status" value="1"/>
</dbReference>
<feature type="domain" description="SCP" evidence="2">
    <location>
        <begin position="136"/>
        <end position="249"/>
    </location>
</feature>
<evidence type="ECO:0000259" key="2">
    <source>
        <dbReference type="Pfam" id="PF00188"/>
    </source>
</evidence>
<dbReference type="Proteomes" id="UP001519363">
    <property type="component" value="Unassembled WGS sequence"/>
</dbReference>